<name>A0A8H5CH77_9AGAR</name>
<dbReference type="EMBL" id="JAACJK010000001">
    <property type="protein sequence ID" value="KAF5341792.1"/>
    <property type="molecule type" value="Genomic_DNA"/>
</dbReference>
<keyword evidence="3" id="KW-1185">Reference proteome</keyword>
<feature type="region of interest" description="Disordered" evidence="1">
    <location>
        <begin position="365"/>
        <end position="425"/>
    </location>
</feature>
<reference evidence="2 3" key="1">
    <citation type="journal article" date="2020" name="ISME J.">
        <title>Uncovering the hidden diversity of litter-decomposition mechanisms in mushroom-forming fungi.</title>
        <authorList>
            <person name="Floudas D."/>
            <person name="Bentzer J."/>
            <person name="Ahren D."/>
            <person name="Johansson T."/>
            <person name="Persson P."/>
            <person name="Tunlid A."/>
        </authorList>
    </citation>
    <scope>NUCLEOTIDE SEQUENCE [LARGE SCALE GENOMIC DNA]</scope>
    <source>
        <strain evidence="2 3">CBS 175.51</strain>
    </source>
</reference>
<sequence>MLPEAIVLLCQGFTAFHIGSFILSCVQSEATESPPSPSTRSNLDAIEDRQLETGQHQQPQGEREPLLRSSPLPSTVLSFSSSGDAPISPSPTMNYPKSDTRGGSGFSSSSFSPRRHQPASNNSSASTTPELVRRSKDLESDDNDSDSASVNIAEPSAASTPIMMKGRTFSVYTDSEAPMNSDSTDSSSSSWSSAYTSTSASSAATTDSDSNVRKPLALKMLAHQNRQDQPALDSPGNTAQEPTNRLRGRAAPYPKPTYCSFFSSSQIENIDETRELWRRRIDIARRRSAAFELQHLHTDGDDSGVVEQNENGLRVGMTAARAAELERKSGYIRRMHFIEDVRWELPSEFDQYLFLLQLQADENEREMRREQMGAGPFKEDDDTDSDCSGYSDEEQEEEEVDERNQDARSGYEYPSSRDIADNGNRARELDEITKRLEELHKRRALMAFGNGRGTANLYENVLGDTGVDRDALEGMDERYI</sequence>
<feature type="region of interest" description="Disordered" evidence="1">
    <location>
        <begin position="52"/>
        <end position="161"/>
    </location>
</feature>
<feature type="compositionally biased region" description="Polar residues" evidence="1">
    <location>
        <begin position="71"/>
        <end position="83"/>
    </location>
</feature>
<dbReference type="AlphaFoldDB" id="A0A8H5CH77"/>
<proteinExistence type="predicted"/>
<dbReference type="OrthoDB" id="3025950at2759"/>
<feature type="region of interest" description="Disordered" evidence="1">
    <location>
        <begin position="226"/>
        <end position="252"/>
    </location>
</feature>
<feature type="compositionally biased region" description="Acidic residues" evidence="1">
    <location>
        <begin position="379"/>
        <end position="401"/>
    </location>
</feature>
<feature type="compositionally biased region" description="Low complexity" evidence="1">
    <location>
        <begin position="181"/>
        <end position="209"/>
    </location>
</feature>
<evidence type="ECO:0000313" key="3">
    <source>
        <dbReference type="Proteomes" id="UP000541558"/>
    </source>
</evidence>
<dbReference type="Proteomes" id="UP000541558">
    <property type="component" value="Unassembled WGS sequence"/>
</dbReference>
<feature type="region of interest" description="Disordered" evidence="1">
    <location>
        <begin position="175"/>
        <end position="211"/>
    </location>
</feature>
<accession>A0A8H5CH77</accession>
<evidence type="ECO:0000256" key="1">
    <source>
        <dbReference type="SAM" id="MobiDB-lite"/>
    </source>
</evidence>
<gene>
    <name evidence="2" type="ORF">D9611_001371</name>
</gene>
<organism evidence="2 3">
    <name type="scientific">Ephemerocybe angulata</name>
    <dbReference type="NCBI Taxonomy" id="980116"/>
    <lineage>
        <taxon>Eukaryota</taxon>
        <taxon>Fungi</taxon>
        <taxon>Dikarya</taxon>
        <taxon>Basidiomycota</taxon>
        <taxon>Agaricomycotina</taxon>
        <taxon>Agaricomycetes</taxon>
        <taxon>Agaricomycetidae</taxon>
        <taxon>Agaricales</taxon>
        <taxon>Agaricineae</taxon>
        <taxon>Psathyrellaceae</taxon>
        <taxon>Ephemerocybe</taxon>
    </lineage>
</organism>
<protein>
    <submittedName>
        <fullName evidence="2">Uncharacterized protein</fullName>
    </submittedName>
</protein>
<comment type="caution">
    <text evidence="2">The sequence shown here is derived from an EMBL/GenBank/DDBJ whole genome shotgun (WGS) entry which is preliminary data.</text>
</comment>
<feature type="compositionally biased region" description="Polar residues" evidence="1">
    <location>
        <begin position="118"/>
        <end position="129"/>
    </location>
</feature>
<evidence type="ECO:0000313" key="2">
    <source>
        <dbReference type="EMBL" id="KAF5341792.1"/>
    </source>
</evidence>